<protein>
    <submittedName>
        <fullName evidence="2">Uncharacterized protein</fullName>
    </submittedName>
</protein>
<keyword evidence="3" id="KW-1185">Reference proteome</keyword>
<dbReference type="Proteomes" id="UP001498398">
    <property type="component" value="Unassembled WGS sequence"/>
</dbReference>
<sequence>MSYHSASKVKVLSYTDAVQVFRDEDIVANLRDACQKLAQSSVALMKTFETICDQLHSIDMQGMAPPLKPRWSAYRKDFAEIVWQQRVNAGFISGRLKMFCTVVLPLTVRNSTGSARSHHEKIHVLKSYMNISSDHAALTRTLVDKSLQLSSNINNFHTDFAKLASQRASGGQRELQELARKLGELENTVRQIHATVSYSVAKLGHGH</sequence>
<feature type="coiled-coil region" evidence="1">
    <location>
        <begin position="168"/>
        <end position="195"/>
    </location>
</feature>
<evidence type="ECO:0000256" key="1">
    <source>
        <dbReference type="SAM" id="Coils"/>
    </source>
</evidence>
<gene>
    <name evidence="2" type="ORF">VKT23_008806</name>
</gene>
<reference evidence="2 3" key="1">
    <citation type="submission" date="2024-01" db="EMBL/GenBank/DDBJ databases">
        <title>A draft genome for the cacao thread blight pathogen Marasmiellus scandens.</title>
        <authorList>
            <person name="Baruah I.K."/>
            <person name="Leung J."/>
            <person name="Bukari Y."/>
            <person name="Amoako-Attah I."/>
            <person name="Meinhardt L.W."/>
            <person name="Bailey B.A."/>
            <person name="Cohen S.P."/>
        </authorList>
    </citation>
    <scope>NUCLEOTIDE SEQUENCE [LARGE SCALE GENOMIC DNA]</scope>
    <source>
        <strain evidence="2 3">GH-19</strain>
    </source>
</reference>
<proteinExistence type="predicted"/>
<organism evidence="2 3">
    <name type="scientific">Marasmiellus scandens</name>
    <dbReference type="NCBI Taxonomy" id="2682957"/>
    <lineage>
        <taxon>Eukaryota</taxon>
        <taxon>Fungi</taxon>
        <taxon>Dikarya</taxon>
        <taxon>Basidiomycota</taxon>
        <taxon>Agaricomycotina</taxon>
        <taxon>Agaricomycetes</taxon>
        <taxon>Agaricomycetidae</taxon>
        <taxon>Agaricales</taxon>
        <taxon>Marasmiineae</taxon>
        <taxon>Omphalotaceae</taxon>
        <taxon>Marasmiellus</taxon>
    </lineage>
</organism>
<evidence type="ECO:0000313" key="3">
    <source>
        <dbReference type="Proteomes" id="UP001498398"/>
    </source>
</evidence>
<name>A0ABR1JG92_9AGAR</name>
<accession>A0ABR1JG92</accession>
<evidence type="ECO:0000313" key="2">
    <source>
        <dbReference type="EMBL" id="KAK7460877.1"/>
    </source>
</evidence>
<comment type="caution">
    <text evidence="2">The sequence shown here is derived from an EMBL/GenBank/DDBJ whole genome shotgun (WGS) entry which is preliminary data.</text>
</comment>
<keyword evidence="1" id="KW-0175">Coiled coil</keyword>
<dbReference type="EMBL" id="JBANRG010000014">
    <property type="protein sequence ID" value="KAK7460877.1"/>
    <property type="molecule type" value="Genomic_DNA"/>
</dbReference>